<dbReference type="RefSeq" id="WP_268261132.1">
    <property type="nucleotide sequence ID" value="NZ_JALQCX010000005.1"/>
</dbReference>
<evidence type="ECO:0000256" key="10">
    <source>
        <dbReference type="ARBA" id="ARBA00022884"/>
    </source>
</evidence>
<feature type="binding site" evidence="14">
    <location>
        <position position="320"/>
    </location>
    <ligand>
        <name>S-adenosyl-L-methionine</name>
        <dbReference type="ChEBI" id="CHEBI:59789"/>
    </ligand>
</feature>
<dbReference type="GO" id="GO:0032259">
    <property type="term" value="P:methylation"/>
    <property type="evidence" value="ECO:0007669"/>
    <property type="project" value="UniProtKB-KW"/>
</dbReference>
<evidence type="ECO:0000256" key="3">
    <source>
        <dbReference type="ARBA" id="ARBA00007494"/>
    </source>
</evidence>
<dbReference type="EC" id="2.1.1.176" evidence="4"/>
<evidence type="ECO:0000313" key="17">
    <source>
        <dbReference type="Proteomes" id="UP001155163"/>
    </source>
</evidence>
<gene>
    <name evidence="16" type="primary">rsmB</name>
    <name evidence="16" type="ORF">M1B35_02470</name>
</gene>
<dbReference type="InterPro" id="IPR018314">
    <property type="entry name" value="RsmB/NOL1/NOP2-like_CS"/>
</dbReference>
<dbReference type="GO" id="GO:0008168">
    <property type="term" value="F:methyltransferase activity"/>
    <property type="evidence" value="ECO:0007669"/>
    <property type="project" value="UniProtKB-KW"/>
</dbReference>
<dbReference type="SUPFAM" id="SSF53335">
    <property type="entry name" value="S-adenosyl-L-methionine-dependent methyltransferases"/>
    <property type="match status" value="1"/>
</dbReference>
<dbReference type="PROSITE" id="PS51686">
    <property type="entry name" value="SAM_MT_RSMB_NOP"/>
    <property type="match status" value="1"/>
</dbReference>
<dbReference type="Pfam" id="PF22458">
    <property type="entry name" value="RsmF-B_ferredox"/>
    <property type="match status" value="1"/>
</dbReference>
<comment type="catalytic activity">
    <reaction evidence="13">
        <text>cytidine(967) in 16S rRNA + S-adenosyl-L-methionine = 5-methylcytidine(967) in 16S rRNA + S-adenosyl-L-homocysteine + H(+)</text>
        <dbReference type="Rhea" id="RHEA:42748"/>
        <dbReference type="Rhea" id="RHEA-COMP:10219"/>
        <dbReference type="Rhea" id="RHEA-COMP:10220"/>
        <dbReference type="ChEBI" id="CHEBI:15378"/>
        <dbReference type="ChEBI" id="CHEBI:57856"/>
        <dbReference type="ChEBI" id="CHEBI:59789"/>
        <dbReference type="ChEBI" id="CHEBI:74483"/>
        <dbReference type="ChEBI" id="CHEBI:82748"/>
        <dbReference type="EC" id="2.1.1.176"/>
    </reaction>
</comment>
<evidence type="ECO:0000256" key="1">
    <source>
        <dbReference type="ARBA" id="ARBA00002724"/>
    </source>
</evidence>
<evidence type="ECO:0000256" key="2">
    <source>
        <dbReference type="ARBA" id="ARBA00004496"/>
    </source>
</evidence>
<protein>
    <recommendedName>
        <fullName evidence="4">16S rRNA (cytosine(967)-C(5))-methyltransferase</fullName>
        <ecNumber evidence="4">2.1.1.176</ecNumber>
    </recommendedName>
    <alternativeName>
        <fullName evidence="11">16S rRNA m5C967 methyltransferase</fullName>
    </alternativeName>
    <alternativeName>
        <fullName evidence="12">rRNA (cytosine-C(5)-)-methyltransferase RsmB</fullName>
    </alternativeName>
</protein>
<comment type="function">
    <text evidence="1">Specifically methylates the cytosine at position 967 (m5C967) of 16S rRNA.</text>
</comment>
<accession>A0ABT0JAZ7</accession>
<dbReference type="NCBIfam" id="TIGR00563">
    <property type="entry name" value="rsmB"/>
    <property type="match status" value="1"/>
</dbReference>
<dbReference type="SUPFAM" id="SSF48013">
    <property type="entry name" value="NusB-like"/>
    <property type="match status" value="1"/>
</dbReference>
<evidence type="ECO:0000313" key="16">
    <source>
        <dbReference type="EMBL" id="MCK9813047.1"/>
    </source>
</evidence>
<evidence type="ECO:0000259" key="15">
    <source>
        <dbReference type="PROSITE" id="PS51686"/>
    </source>
</evidence>
<dbReference type="InterPro" id="IPR001678">
    <property type="entry name" value="MeTrfase_RsmB-F_NOP2_dom"/>
</dbReference>
<evidence type="ECO:0000256" key="7">
    <source>
        <dbReference type="ARBA" id="ARBA00022603"/>
    </source>
</evidence>
<dbReference type="InterPro" id="IPR049560">
    <property type="entry name" value="MeTrfase_RsmB-F_NOP2_cat"/>
</dbReference>
<feature type="binding site" evidence="14">
    <location>
        <begin position="251"/>
        <end position="257"/>
    </location>
    <ligand>
        <name>S-adenosyl-L-methionine</name>
        <dbReference type="ChEBI" id="CHEBI:59789"/>
    </ligand>
</feature>
<dbReference type="InterPro" id="IPR023267">
    <property type="entry name" value="RCMT"/>
</dbReference>
<dbReference type="InterPro" id="IPR054728">
    <property type="entry name" value="RsmB-like_ferredoxin"/>
</dbReference>
<evidence type="ECO:0000256" key="5">
    <source>
        <dbReference type="ARBA" id="ARBA00022490"/>
    </source>
</evidence>
<proteinExistence type="inferred from homology"/>
<dbReference type="CDD" id="cd02440">
    <property type="entry name" value="AdoMet_MTases"/>
    <property type="match status" value="1"/>
</dbReference>
<feature type="binding site" evidence="14">
    <location>
        <position position="301"/>
    </location>
    <ligand>
        <name>S-adenosyl-L-methionine</name>
        <dbReference type="ChEBI" id="CHEBI:59789"/>
    </ligand>
</feature>
<comment type="subcellular location">
    <subcellularLocation>
        <location evidence="2">Cytoplasm</location>
    </subcellularLocation>
</comment>
<dbReference type="Gene3D" id="1.10.940.10">
    <property type="entry name" value="NusB-like"/>
    <property type="match status" value="1"/>
</dbReference>
<evidence type="ECO:0000256" key="11">
    <source>
        <dbReference type="ARBA" id="ARBA00030399"/>
    </source>
</evidence>
<feature type="active site" description="Nucleophile" evidence="14">
    <location>
        <position position="373"/>
    </location>
</feature>
<reference evidence="16 17" key="2">
    <citation type="journal article" date="2023" name="Plant Pathol.">
        <title>Dismantling and reorganizing Pseudomonas marginalis sensu#lato.</title>
        <authorList>
            <person name="Sawada H."/>
            <person name="Fujikawa T."/>
            <person name="Satou M."/>
        </authorList>
    </citation>
    <scope>NUCLEOTIDE SEQUENCE [LARGE SCALE GENOMIC DNA]</scope>
    <source>
        <strain evidence="16 17">MAFF 302046</strain>
    </source>
</reference>
<evidence type="ECO:0000256" key="9">
    <source>
        <dbReference type="ARBA" id="ARBA00022691"/>
    </source>
</evidence>
<dbReference type="InterPro" id="IPR029063">
    <property type="entry name" value="SAM-dependent_MTases_sf"/>
</dbReference>
<evidence type="ECO:0000256" key="14">
    <source>
        <dbReference type="PROSITE-ProRule" id="PRU01023"/>
    </source>
</evidence>
<keyword evidence="10 14" id="KW-0694">RNA-binding</keyword>
<feature type="binding site" evidence="14">
    <location>
        <position position="275"/>
    </location>
    <ligand>
        <name>S-adenosyl-L-methionine</name>
        <dbReference type="ChEBI" id="CHEBI:59789"/>
    </ligand>
</feature>
<dbReference type="Proteomes" id="UP001155163">
    <property type="component" value="Unassembled WGS sequence"/>
</dbReference>
<dbReference type="Gene3D" id="3.40.50.150">
    <property type="entry name" value="Vaccinia Virus protein VP39"/>
    <property type="match status" value="1"/>
</dbReference>
<comment type="similarity">
    <text evidence="3 14">Belongs to the class I-like SAM-binding methyltransferase superfamily. RsmB/NOP family.</text>
</comment>
<evidence type="ECO:0000256" key="8">
    <source>
        <dbReference type="ARBA" id="ARBA00022679"/>
    </source>
</evidence>
<organism evidence="16 17">
    <name type="scientific">Pseudomonas morbosilactucae</name>
    <dbReference type="NCBI Taxonomy" id="2938197"/>
    <lineage>
        <taxon>Bacteria</taxon>
        <taxon>Pseudomonadati</taxon>
        <taxon>Pseudomonadota</taxon>
        <taxon>Gammaproteobacteria</taxon>
        <taxon>Pseudomonadales</taxon>
        <taxon>Pseudomonadaceae</taxon>
        <taxon>Pseudomonas</taxon>
    </lineage>
</organism>
<dbReference type="EMBL" id="JALQCX010000005">
    <property type="protein sequence ID" value="MCK9813047.1"/>
    <property type="molecule type" value="Genomic_DNA"/>
</dbReference>
<dbReference type="Gene3D" id="1.10.287.730">
    <property type="entry name" value="Helix hairpin bin"/>
    <property type="match status" value="1"/>
</dbReference>
<feature type="domain" description="SAM-dependent MTase RsmB/NOP-type" evidence="15">
    <location>
        <begin position="161"/>
        <end position="436"/>
    </location>
</feature>
<dbReference type="PRINTS" id="PR02008">
    <property type="entry name" value="RCMTFAMILY"/>
</dbReference>
<comment type="caution">
    <text evidence="16">The sequence shown here is derived from an EMBL/GenBank/DDBJ whole genome shotgun (WGS) entry which is preliminary data.</text>
</comment>
<dbReference type="PANTHER" id="PTHR22807">
    <property type="entry name" value="NOP2 YEAST -RELATED NOL1/NOP2/FMU SUN DOMAIN-CONTAINING"/>
    <property type="match status" value="1"/>
</dbReference>
<dbReference type="NCBIfam" id="NF008149">
    <property type="entry name" value="PRK10901.1"/>
    <property type="match status" value="1"/>
</dbReference>
<dbReference type="PROSITE" id="PS01153">
    <property type="entry name" value="NOL1_NOP2_SUN"/>
    <property type="match status" value="1"/>
</dbReference>
<dbReference type="InterPro" id="IPR004573">
    <property type="entry name" value="rRNA_ssu_MeTfrase_B"/>
</dbReference>
<keyword evidence="8 14" id="KW-0808">Transferase</keyword>
<evidence type="ECO:0000256" key="13">
    <source>
        <dbReference type="ARBA" id="ARBA00047283"/>
    </source>
</evidence>
<sequence>MNPRLAAAKALTAVLNGKASLNSSLPTQLDKVEVRDRGFTQDLAFGTARWQPRLSALAAKLLQKPFKAADADVEALLLVGLYQLLYTRVPAHAAIGETVGCAEKLKKPWAKALLNAVLRRAQRESEALLAELEHDPVVRTAHPRWLQKSLKAFWPEQWEAICAANNAHPPMILRVNRRHHSRDAYLQLLSAAAVEAKPCVFSQDGIVLDEACDVRNLPGFAEGWISVQDEAAQLAADLLELAPGQRVLDACCAPGGKTCHILEVEPALAGVVAVDLEAKRLVRVRENLERLGLAAELIAADGRDTQAWWDGKPFQRILLDAPCSATGVIRRHPDIKLTRQPDDIAALAQLQGELLDALWPTLEVGGILVYATCSTLPTENTEVIEAFLARTTGARELDIAGQLGQPAAGLKQPYGRQLLAQEGGHDGFYYAKLIKIAAARG</sequence>
<evidence type="ECO:0000256" key="6">
    <source>
        <dbReference type="ARBA" id="ARBA00022552"/>
    </source>
</evidence>
<name>A0ABT0JAZ7_9PSED</name>
<keyword evidence="6" id="KW-0698">rRNA processing</keyword>
<keyword evidence="17" id="KW-1185">Reference proteome</keyword>
<dbReference type="Gene3D" id="3.30.70.1170">
    <property type="entry name" value="Sun protein, domain 3"/>
    <property type="match status" value="1"/>
</dbReference>
<dbReference type="InterPro" id="IPR006027">
    <property type="entry name" value="NusB_RsmB_TIM44"/>
</dbReference>
<keyword evidence="9 14" id="KW-0949">S-adenosyl-L-methionine</keyword>
<dbReference type="Pfam" id="PF01029">
    <property type="entry name" value="NusB"/>
    <property type="match status" value="1"/>
</dbReference>
<dbReference type="PANTHER" id="PTHR22807:SF61">
    <property type="entry name" value="NOL1_NOP2_SUN FAMILY PROTEIN _ ANTITERMINATION NUSB DOMAIN-CONTAINING PROTEIN"/>
    <property type="match status" value="1"/>
</dbReference>
<dbReference type="InterPro" id="IPR035926">
    <property type="entry name" value="NusB-like_sf"/>
</dbReference>
<keyword evidence="5" id="KW-0963">Cytoplasm</keyword>
<dbReference type="Pfam" id="PF01189">
    <property type="entry name" value="Methyltr_RsmB-F"/>
    <property type="match status" value="1"/>
</dbReference>
<evidence type="ECO:0000256" key="12">
    <source>
        <dbReference type="ARBA" id="ARBA00031088"/>
    </source>
</evidence>
<evidence type="ECO:0000256" key="4">
    <source>
        <dbReference type="ARBA" id="ARBA00012140"/>
    </source>
</evidence>
<keyword evidence="7 14" id="KW-0489">Methyltransferase</keyword>
<reference evidence="16 17" key="1">
    <citation type="journal article" date="2022" name="Int. J. Syst. Evol. Microbiol.">
        <title>Pseudomonas aegrilactucae sp. nov. and Pseudomonas morbosilactucae sp. nov., pathogens causing bacterial rot of lettuce in Japan.</title>
        <authorList>
            <person name="Sawada H."/>
            <person name="Fujikawa T."/>
            <person name="Satou M."/>
        </authorList>
    </citation>
    <scope>NUCLEOTIDE SEQUENCE [LARGE SCALE GENOMIC DNA]</scope>
    <source>
        <strain evidence="16 17">MAFF 302046</strain>
    </source>
</reference>